<proteinExistence type="predicted"/>
<dbReference type="PANTHER" id="PTHR23044">
    <property type="entry name" value="3'-5' EXONUCLEASE ERI1-RELATED"/>
    <property type="match status" value="1"/>
</dbReference>
<dbReference type="InterPro" id="IPR047201">
    <property type="entry name" value="ERI-1_3'hExo-like"/>
</dbReference>
<dbReference type="Gene3D" id="3.30.420.10">
    <property type="entry name" value="Ribonuclease H-like superfamily/Ribonuclease H"/>
    <property type="match status" value="1"/>
</dbReference>
<dbReference type="Pfam" id="PF00929">
    <property type="entry name" value="RNase_T"/>
    <property type="match status" value="1"/>
</dbReference>
<evidence type="ECO:0000313" key="5">
    <source>
        <dbReference type="EMBL" id="OPJ57309.1"/>
    </source>
</evidence>
<dbReference type="AlphaFoldDB" id="A0A1V4IBK6"/>
<dbReference type="EMBL" id="MZGV01000089">
    <property type="protein sequence ID" value="OPJ57309.1"/>
    <property type="molecule type" value="Genomic_DNA"/>
</dbReference>
<evidence type="ECO:0000259" key="4">
    <source>
        <dbReference type="SMART" id="SM00479"/>
    </source>
</evidence>
<dbReference type="PANTHER" id="PTHR23044:SF61">
    <property type="entry name" value="3'-5' EXORIBONUCLEASE 1-RELATED"/>
    <property type="match status" value="1"/>
</dbReference>
<keyword evidence="2" id="KW-0378">Hydrolase</keyword>
<name>A0A1V4IBK6_9CLOT</name>
<dbReference type="GO" id="GO:0000175">
    <property type="term" value="F:3'-5'-RNA exonuclease activity"/>
    <property type="evidence" value="ECO:0007669"/>
    <property type="project" value="InterPro"/>
</dbReference>
<dbReference type="OrthoDB" id="159416at2"/>
<dbReference type="SMART" id="SM00479">
    <property type="entry name" value="EXOIII"/>
    <property type="match status" value="1"/>
</dbReference>
<evidence type="ECO:0000256" key="3">
    <source>
        <dbReference type="ARBA" id="ARBA00022839"/>
    </source>
</evidence>
<dbReference type="SUPFAM" id="SSF53098">
    <property type="entry name" value="Ribonuclease H-like"/>
    <property type="match status" value="1"/>
</dbReference>
<dbReference type="Proteomes" id="UP000190080">
    <property type="component" value="Unassembled WGS sequence"/>
</dbReference>
<gene>
    <name evidence="5" type="ORF">CLORY_41770</name>
</gene>
<reference evidence="5 6" key="1">
    <citation type="submission" date="2017-03" db="EMBL/GenBank/DDBJ databases">
        <title>Genome sequence of Clostridium oryzae DSM 28571.</title>
        <authorList>
            <person name="Poehlein A."/>
            <person name="Daniel R."/>
        </authorList>
    </citation>
    <scope>NUCLEOTIDE SEQUENCE [LARGE SCALE GENOMIC DNA]</scope>
    <source>
        <strain evidence="5 6">DSM 28571</strain>
    </source>
</reference>
<protein>
    <submittedName>
        <fullName evidence="5">Exonuclease</fullName>
    </submittedName>
</protein>
<evidence type="ECO:0000256" key="2">
    <source>
        <dbReference type="ARBA" id="ARBA00022801"/>
    </source>
</evidence>
<sequence length="200" mass="23269">MNYIIFDLEFNQEYIGQKDNKNSKFSTQTSKSNLCPFEVIQIGAVKLNKNLDRISEFNEFVKPELYTVMHPYVQEITGITMSMLNSSDNFKVIGKRFLDFISGKENILCSWGNSDIRELRRNIVYHKISKDFSPSKFINIQLMASKYFNYPKGTSIGLKNAVQLLDLPVNEDFHDAFNDACYTEYVFRKIHNSKITINNQ</sequence>
<dbReference type="GO" id="GO:0003676">
    <property type="term" value="F:nucleic acid binding"/>
    <property type="evidence" value="ECO:0007669"/>
    <property type="project" value="InterPro"/>
</dbReference>
<keyword evidence="3 5" id="KW-0269">Exonuclease</keyword>
<dbReference type="RefSeq" id="WP_079428153.1">
    <property type="nucleotide sequence ID" value="NZ_MZGV01000089.1"/>
</dbReference>
<feature type="domain" description="Exonuclease" evidence="4">
    <location>
        <begin position="2"/>
        <end position="196"/>
    </location>
</feature>
<dbReference type="CDD" id="cd06133">
    <property type="entry name" value="ERI-1_3'hExo_like"/>
    <property type="match status" value="1"/>
</dbReference>
<comment type="caution">
    <text evidence="5">The sequence shown here is derived from an EMBL/GenBank/DDBJ whole genome shotgun (WGS) entry which is preliminary data.</text>
</comment>
<accession>A0A1V4IBK6</accession>
<dbReference type="InterPro" id="IPR013520">
    <property type="entry name" value="Ribonucl_H"/>
</dbReference>
<evidence type="ECO:0000256" key="1">
    <source>
        <dbReference type="ARBA" id="ARBA00022722"/>
    </source>
</evidence>
<dbReference type="InterPro" id="IPR036397">
    <property type="entry name" value="RNaseH_sf"/>
</dbReference>
<keyword evidence="1" id="KW-0540">Nuclease</keyword>
<keyword evidence="6" id="KW-1185">Reference proteome</keyword>
<organism evidence="5 6">
    <name type="scientific">Clostridium oryzae</name>
    <dbReference type="NCBI Taxonomy" id="1450648"/>
    <lineage>
        <taxon>Bacteria</taxon>
        <taxon>Bacillati</taxon>
        <taxon>Bacillota</taxon>
        <taxon>Clostridia</taxon>
        <taxon>Eubacteriales</taxon>
        <taxon>Clostridiaceae</taxon>
        <taxon>Clostridium</taxon>
    </lineage>
</organism>
<evidence type="ECO:0000313" key="6">
    <source>
        <dbReference type="Proteomes" id="UP000190080"/>
    </source>
</evidence>
<dbReference type="InterPro" id="IPR012337">
    <property type="entry name" value="RNaseH-like_sf"/>
</dbReference>
<dbReference type="InterPro" id="IPR051274">
    <property type="entry name" value="3-5_Exoribonuclease"/>
</dbReference>
<dbReference type="STRING" id="1450648.CLORY_41770"/>